<dbReference type="SMART" id="SM00389">
    <property type="entry name" value="HOX"/>
    <property type="match status" value="1"/>
</dbReference>
<evidence type="ECO:0000256" key="9">
    <source>
        <dbReference type="ARBA" id="ARBA00023242"/>
    </source>
</evidence>
<feature type="region of interest" description="Disordered" evidence="12">
    <location>
        <begin position="263"/>
        <end position="292"/>
    </location>
</feature>
<dbReference type="InterPro" id="IPR003654">
    <property type="entry name" value="OAR_dom"/>
</dbReference>
<evidence type="ECO:0000256" key="6">
    <source>
        <dbReference type="ARBA" id="ARBA00023125"/>
    </source>
</evidence>
<keyword evidence="16" id="KW-1185">Reference proteome</keyword>
<dbReference type="CDD" id="cd00086">
    <property type="entry name" value="homeodomain"/>
    <property type="match status" value="1"/>
</dbReference>
<evidence type="ECO:0000259" key="13">
    <source>
        <dbReference type="PROSITE" id="PS50071"/>
    </source>
</evidence>
<comment type="similarity">
    <text evidence="3">Belongs to the paired homeobox family. Bicoid subfamily.</text>
</comment>
<name>A0ABR3LK53_9TELE</name>
<keyword evidence="5" id="KW-0805">Transcription regulation</keyword>
<reference evidence="15 16" key="1">
    <citation type="submission" date="2023-09" db="EMBL/GenBank/DDBJ databases">
        <authorList>
            <person name="Wang M."/>
        </authorList>
    </citation>
    <scope>NUCLEOTIDE SEQUENCE [LARGE SCALE GENOMIC DNA]</scope>
    <source>
        <strain evidence="15">GT-2023</strain>
        <tissue evidence="15">Liver</tissue>
    </source>
</reference>
<comment type="subcellular location">
    <subcellularLocation>
        <location evidence="2 10 11">Nucleus</location>
    </subcellularLocation>
</comment>
<keyword evidence="8" id="KW-0804">Transcription</keyword>
<sequence length="479" mass="54106">MCQRGSHAREMQLYDESPSFPGIPYLQPCPLRIDSGSRDLDIYLATWTHARTHQRSVQRNPPENFCAFVYVFMFKVRAVEVGQQYSSRRRCAHHLHVTRCREKQVDAGQTGDGKRTEHLVSEVKPVRFGFLPSDQDQVFLSAERPHPSVRMHLSLDTMNMVDDSCLSPSNFHEMVKAGGTAVGARVHSIDVILGFNKDQDPLLNPGGNAITHKVGGENLGELGKQDQRVQPFGHLPPLRDGSEQPAFHDADIFSNKCEGDLGDLRKSIESDSKSPDSADGEQPKKKHRRNRTTFTTYQLHELERAFEKSHYPDVYSREELAMKVNLPEVRVQVWFQNRRAKWRRQEKIDASTMKLHDSPMLSFNRPPMHPTVGPMSNSLPLDPWLPSPLSSATPVHSIPGFMGPTQGLQAGYASHGFLSPPQTMGQSLQPMPPPPYQCPPFTDKYPLEDVDQRSSSIAALRMKAKEHIQSMDKTWQPMC</sequence>
<keyword evidence="9 10" id="KW-0539">Nucleus</keyword>
<feature type="domain" description="OAR" evidence="14">
    <location>
        <begin position="455"/>
        <end position="468"/>
    </location>
</feature>
<comment type="caution">
    <text evidence="15">The sequence shown here is derived from an EMBL/GenBank/DDBJ whole genome shotgun (WGS) entry which is preliminary data.</text>
</comment>
<evidence type="ECO:0000256" key="1">
    <source>
        <dbReference type="ARBA" id="ARBA00003750"/>
    </source>
</evidence>
<dbReference type="InterPro" id="IPR001356">
    <property type="entry name" value="HD"/>
</dbReference>
<evidence type="ECO:0000256" key="8">
    <source>
        <dbReference type="ARBA" id="ARBA00023163"/>
    </source>
</evidence>
<feature type="compositionally biased region" description="Basic and acidic residues" evidence="12">
    <location>
        <begin position="263"/>
        <end position="276"/>
    </location>
</feature>
<dbReference type="EMBL" id="JAYMGO010000022">
    <property type="protein sequence ID" value="KAL1252104.1"/>
    <property type="molecule type" value="Genomic_DNA"/>
</dbReference>
<evidence type="ECO:0000256" key="7">
    <source>
        <dbReference type="ARBA" id="ARBA00023155"/>
    </source>
</evidence>
<feature type="domain" description="Homeobox" evidence="13">
    <location>
        <begin position="285"/>
        <end position="345"/>
    </location>
</feature>
<accession>A0ABR3LK53</accession>
<protein>
    <recommendedName>
        <fullName evidence="17">Retinal homeobox protein Rx1</fullName>
    </recommendedName>
</protein>
<gene>
    <name evidence="15" type="ORF">QQF64_019900</name>
</gene>
<evidence type="ECO:0008006" key="17">
    <source>
        <dbReference type="Google" id="ProtNLM"/>
    </source>
</evidence>
<dbReference type="SUPFAM" id="SSF46689">
    <property type="entry name" value="Homeodomain-like"/>
    <property type="match status" value="1"/>
</dbReference>
<keyword evidence="6 10" id="KW-0238">DNA-binding</keyword>
<dbReference type="InterPro" id="IPR009057">
    <property type="entry name" value="Homeodomain-like_sf"/>
</dbReference>
<evidence type="ECO:0000256" key="11">
    <source>
        <dbReference type="RuleBase" id="RU000682"/>
    </source>
</evidence>
<dbReference type="Gene3D" id="1.10.10.60">
    <property type="entry name" value="Homeodomain-like"/>
    <property type="match status" value="1"/>
</dbReference>
<dbReference type="InterPro" id="IPR043562">
    <property type="entry name" value="RAX/RAX2"/>
</dbReference>
<comment type="function">
    <text evidence="1">Plays a critical role in eye formation by regulating the initial specification of retinal cells and/or their subsequent proliferation.</text>
</comment>
<dbReference type="PANTHER" id="PTHR46271:SF2">
    <property type="entry name" value="RETINA AND ANTERIOR NEURAL FOLD HOMEOBOX PROTEIN 2"/>
    <property type="match status" value="1"/>
</dbReference>
<dbReference type="PROSITE" id="PS50071">
    <property type="entry name" value="HOMEOBOX_2"/>
    <property type="match status" value="1"/>
</dbReference>
<dbReference type="Pfam" id="PF03826">
    <property type="entry name" value="OAR"/>
    <property type="match status" value="1"/>
</dbReference>
<evidence type="ECO:0000256" key="5">
    <source>
        <dbReference type="ARBA" id="ARBA00023015"/>
    </source>
</evidence>
<dbReference type="Pfam" id="PF00046">
    <property type="entry name" value="Homeodomain"/>
    <property type="match status" value="1"/>
</dbReference>
<keyword evidence="7 10" id="KW-0371">Homeobox</keyword>
<proteinExistence type="inferred from homology"/>
<dbReference type="PANTHER" id="PTHR46271">
    <property type="entry name" value="HOMEOBOX PROTEIN, PUTATIVE-RELATED"/>
    <property type="match status" value="1"/>
</dbReference>
<dbReference type="Proteomes" id="UP001558613">
    <property type="component" value="Unassembled WGS sequence"/>
</dbReference>
<evidence type="ECO:0000256" key="4">
    <source>
        <dbReference type="ARBA" id="ARBA00022473"/>
    </source>
</evidence>
<dbReference type="PROSITE" id="PS50803">
    <property type="entry name" value="OAR"/>
    <property type="match status" value="1"/>
</dbReference>
<evidence type="ECO:0000256" key="10">
    <source>
        <dbReference type="PROSITE-ProRule" id="PRU00108"/>
    </source>
</evidence>
<dbReference type="PROSITE" id="PS00027">
    <property type="entry name" value="HOMEOBOX_1"/>
    <property type="match status" value="1"/>
</dbReference>
<organism evidence="15 16">
    <name type="scientific">Cirrhinus molitorella</name>
    <name type="common">mud carp</name>
    <dbReference type="NCBI Taxonomy" id="172907"/>
    <lineage>
        <taxon>Eukaryota</taxon>
        <taxon>Metazoa</taxon>
        <taxon>Chordata</taxon>
        <taxon>Craniata</taxon>
        <taxon>Vertebrata</taxon>
        <taxon>Euteleostomi</taxon>
        <taxon>Actinopterygii</taxon>
        <taxon>Neopterygii</taxon>
        <taxon>Teleostei</taxon>
        <taxon>Ostariophysi</taxon>
        <taxon>Cypriniformes</taxon>
        <taxon>Cyprinidae</taxon>
        <taxon>Labeoninae</taxon>
        <taxon>Labeonini</taxon>
        <taxon>Cirrhinus</taxon>
    </lineage>
</organism>
<feature type="DNA-binding region" description="Homeobox" evidence="10">
    <location>
        <begin position="287"/>
        <end position="346"/>
    </location>
</feature>
<evidence type="ECO:0000256" key="12">
    <source>
        <dbReference type="SAM" id="MobiDB-lite"/>
    </source>
</evidence>
<evidence type="ECO:0000313" key="15">
    <source>
        <dbReference type="EMBL" id="KAL1252104.1"/>
    </source>
</evidence>
<evidence type="ECO:0000259" key="14">
    <source>
        <dbReference type="PROSITE" id="PS50803"/>
    </source>
</evidence>
<dbReference type="InterPro" id="IPR017970">
    <property type="entry name" value="Homeobox_CS"/>
</dbReference>
<keyword evidence="4" id="KW-0217">Developmental protein</keyword>
<evidence type="ECO:0000256" key="3">
    <source>
        <dbReference type="ARBA" id="ARBA00006503"/>
    </source>
</evidence>
<evidence type="ECO:0000256" key="2">
    <source>
        <dbReference type="ARBA" id="ARBA00004123"/>
    </source>
</evidence>
<evidence type="ECO:0000313" key="16">
    <source>
        <dbReference type="Proteomes" id="UP001558613"/>
    </source>
</evidence>